<dbReference type="GO" id="GO:0005886">
    <property type="term" value="C:plasma membrane"/>
    <property type="evidence" value="ECO:0007669"/>
    <property type="project" value="TreeGrafter"/>
</dbReference>
<dbReference type="Proteomes" id="UP000054624">
    <property type="component" value="Unassembled WGS sequence"/>
</dbReference>
<evidence type="ECO:0000256" key="2">
    <source>
        <dbReference type="ARBA" id="ARBA00034247"/>
    </source>
</evidence>
<dbReference type="InterPro" id="IPR029787">
    <property type="entry name" value="Nucleotide_cyclase"/>
</dbReference>
<dbReference type="GO" id="GO:0043709">
    <property type="term" value="P:cell adhesion involved in single-species biofilm formation"/>
    <property type="evidence" value="ECO:0007669"/>
    <property type="project" value="TreeGrafter"/>
</dbReference>
<dbReference type="InterPro" id="IPR043128">
    <property type="entry name" value="Rev_trsase/Diguanyl_cyclase"/>
</dbReference>
<dbReference type="SMART" id="SM00267">
    <property type="entry name" value="GGDEF"/>
    <property type="match status" value="1"/>
</dbReference>
<dbReference type="EMBL" id="FCOI02000121">
    <property type="protein sequence ID" value="SAL01013.1"/>
    <property type="molecule type" value="Genomic_DNA"/>
</dbReference>
<dbReference type="PANTHER" id="PTHR45138">
    <property type="entry name" value="REGULATORY COMPONENTS OF SENSORY TRANSDUCTION SYSTEM"/>
    <property type="match status" value="1"/>
</dbReference>
<dbReference type="RefSeq" id="WP_244173711.1">
    <property type="nucleotide sequence ID" value="NZ_FCOI02000121.1"/>
</dbReference>
<evidence type="ECO:0000256" key="1">
    <source>
        <dbReference type="ARBA" id="ARBA00012528"/>
    </source>
</evidence>
<dbReference type="EC" id="2.7.7.65" evidence="1"/>
<comment type="catalytic activity">
    <reaction evidence="2">
        <text>2 GTP = 3',3'-c-di-GMP + 2 diphosphate</text>
        <dbReference type="Rhea" id="RHEA:24898"/>
        <dbReference type="ChEBI" id="CHEBI:33019"/>
        <dbReference type="ChEBI" id="CHEBI:37565"/>
        <dbReference type="ChEBI" id="CHEBI:58805"/>
        <dbReference type="EC" id="2.7.7.65"/>
    </reaction>
</comment>
<dbReference type="Gene3D" id="3.30.70.270">
    <property type="match status" value="1"/>
</dbReference>
<dbReference type="InterPro" id="IPR050469">
    <property type="entry name" value="Diguanylate_Cyclase"/>
</dbReference>
<dbReference type="GO" id="GO:0052621">
    <property type="term" value="F:diguanylate cyclase activity"/>
    <property type="evidence" value="ECO:0007669"/>
    <property type="project" value="UniProtKB-EC"/>
</dbReference>
<dbReference type="GO" id="GO:1902201">
    <property type="term" value="P:negative regulation of bacterial-type flagellum-dependent cell motility"/>
    <property type="evidence" value="ECO:0007669"/>
    <property type="project" value="TreeGrafter"/>
</dbReference>
<gene>
    <name evidence="4" type="ORF">AWB76_07888</name>
</gene>
<dbReference type="SUPFAM" id="SSF55073">
    <property type="entry name" value="Nucleotide cyclase"/>
    <property type="match status" value="1"/>
</dbReference>
<evidence type="ECO:0000259" key="3">
    <source>
        <dbReference type="PROSITE" id="PS50887"/>
    </source>
</evidence>
<dbReference type="PROSITE" id="PS50887">
    <property type="entry name" value="GGDEF"/>
    <property type="match status" value="1"/>
</dbReference>
<evidence type="ECO:0000313" key="4">
    <source>
        <dbReference type="EMBL" id="SAL01013.1"/>
    </source>
</evidence>
<accession>A0A158E2L4</accession>
<organism evidence="4 5">
    <name type="scientific">Caballeronia temeraria</name>
    <dbReference type="NCBI Taxonomy" id="1777137"/>
    <lineage>
        <taxon>Bacteria</taxon>
        <taxon>Pseudomonadati</taxon>
        <taxon>Pseudomonadota</taxon>
        <taxon>Betaproteobacteria</taxon>
        <taxon>Burkholderiales</taxon>
        <taxon>Burkholderiaceae</taxon>
        <taxon>Caballeronia</taxon>
    </lineage>
</organism>
<proteinExistence type="predicted"/>
<dbReference type="AlphaFoldDB" id="A0A158E2L4"/>
<name>A0A158E2L4_9BURK</name>
<dbReference type="CDD" id="cd01949">
    <property type="entry name" value="GGDEF"/>
    <property type="match status" value="1"/>
</dbReference>
<dbReference type="PANTHER" id="PTHR45138:SF9">
    <property type="entry name" value="DIGUANYLATE CYCLASE DGCM-RELATED"/>
    <property type="match status" value="1"/>
</dbReference>
<protein>
    <recommendedName>
        <fullName evidence="1">diguanylate cyclase</fullName>
        <ecNumber evidence="1">2.7.7.65</ecNumber>
    </recommendedName>
</protein>
<dbReference type="FunFam" id="3.30.70.270:FF:000001">
    <property type="entry name" value="Diguanylate cyclase domain protein"/>
    <property type="match status" value="1"/>
</dbReference>
<reference evidence="5" key="1">
    <citation type="submission" date="2016-01" db="EMBL/GenBank/DDBJ databases">
        <authorList>
            <person name="Peeters Charlotte."/>
        </authorList>
    </citation>
    <scope>NUCLEOTIDE SEQUENCE [LARGE SCALE GENOMIC DNA]</scope>
</reference>
<dbReference type="NCBIfam" id="TIGR00254">
    <property type="entry name" value="GGDEF"/>
    <property type="match status" value="1"/>
</dbReference>
<dbReference type="Pfam" id="PF00990">
    <property type="entry name" value="GGDEF"/>
    <property type="match status" value="1"/>
</dbReference>
<dbReference type="InterPro" id="IPR000160">
    <property type="entry name" value="GGDEF_dom"/>
</dbReference>
<evidence type="ECO:0000313" key="5">
    <source>
        <dbReference type="Proteomes" id="UP000054624"/>
    </source>
</evidence>
<sequence length="180" mass="19599">MLIYETTGLYRRMSETHPELVETSARGGLTGVFNRAYFDDRFARDFSLDRGRNQSFCVLLIDVDHFKQYNDTFGHMAGDDCLKQAAGALSGTLRRQGDFVARYDGEEFVVVLPACEPAAGLRIAQSLRSAVEKLGIRSASPGRASVTVSVGLASTFPDPPESAPALLGLADTALYQAKWS</sequence>
<keyword evidence="5" id="KW-1185">Reference proteome</keyword>
<dbReference type="STRING" id="1777137.AWB76_07888"/>
<feature type="domain" description="GGDEF" evidence="3">
    <location>
        <begin position="54"/>
        <end position="180"/>
    </location>
</feature>